<dbReference type="EMBL" id="HBGA01046881">
    <property type="protein sequence ID" value="CAD9006079.1"/>
    <property type="molecule type" value="Transcribed_RNA"/>
</dbReference>
<feature type="region of interest" description="Disordered" evidence="1">
    <location>
        <begin position="142"/>
        <end position="191"/>
    </location>
</feature>
<reference evidence="2" key="1">
    <citation type="submission" date="2021-01" db="EMBL/GenBank/DDBJ databases">
        <authorList>
            <person name="Corre E."/>
            <person name="Pelletier E."/>
            <person name="Niang G."/>
            <person name="Scheremetjew M."/>
            <person name="Finn R."/>
            <person name="Kale V."/>
            <person name="Holt S."/>
            <person name="Cochrane G."/>
            <person name="Meng A."/>
            <person name="Brown T."/>
            <person name="Cohen L."/>
        </authorList>
    </citation>
    <scope>NUCLEOTIDE SEQUENCE</scope>
    <source>
        <strain evidence="2">NIES-381</strain>
    </source>
</reference>
<dbReference type="AlphaFoldDB" id="A0A7S1N9N4"/>
<evidence type="ECO:0000256" key="1">
    <source>
        <dbReference type="SAM" id="MobiDB-lite"/>
    </source>
</evidence>
<sequence length="356" mass="39399">MDALITDGFLRFSGQRCCVRVLPSTFPSIVVGGVPLALPVKALLGAIEAEYMVKAHGAHRVPNGVEVQFHTEEEAQAVALDQSLCVNGQAYRIECTPAPDTFRRHHSFNPVFRPSEAKEVLVTATDVAMPLWRTLQRNRQALHQQERASVRASVRTSTRTSVRASSPMSASSKSSVAGESDMSPLNVSQGDITPSLRRSGIDWDKLPFNFTLSDLVDLLQSSGPRWVWHLDRIPESELRMIWELGDINNTGVLTHEQVSFLVNDLGLSIETCWKDGSDDGLMTFEMFEQWVHQMSGEEQQQMINLAAFLRAPSEDASTDRSPSPHVLHMPKGDYGGRLSGQSVASTERSLDRSLSK</sequence>
<gene>
    <name evidence="2" type="ORF">EGYM00392_LOCUS17169</name>
</gene>
<name>A0A7S1N9N4_9EUGL</name>
<feature type="region of interest" description="Disordered" evidence="1">
    <location>
        <begin position="313"/>
        <end position="356"/>
    </location>
</feature>
<feature type="compositionally biased region" description="Low complexity" evidence="1">
    <location>
        <begin position="150"/>
        <end position="180"/>
    </location>
</feature>
<dbReference type="InterPro" id="IPR011992">
    <property type="entry name" value="EF-hand-dom_pair"/>
</dbReference>
<evidence type="ECO:0008006" key="3">
    <source>
        <dbReference type="Google" id="ProtNLM"/>
    </source>
</evidence>
<proteinExistence type="predicted"/>
<accession>A0A7S1N9N4</accession>
<dbReference type="SUPFAM" id="SSF47473">
    <property type="entry name" value="EF-hand"/>
    <property type="match status" value="1"/>
</dbReference>
<protein>
    <recommendedName>
        <fullName evidence="3">EF-hand domain-containing protein</fullName>
    </recommendedName>
</protein>
<organism evidence="2">
    <name type="scientific">Eutreptiella gymnastica</name>
    <dbReference type="NCBI Taxonomy" id="73025"/>
    <lineage>
        <taxon>Eukaryota</taxon>
        <taxon>Discoba</taxon>
        <taxon>Euglenozoa</taxon>
        <taxon>Euglenida</taxon>
        <taxon>Spirocuta</taxon>
        <taxon>Euglenophyceae</taxon>
        <taxon>Eutreptiales</taxon>
        <taxon>Eutreptiaceae</taxon>
        <taxon>Eutreptiella</taxon>
    </lineage>
</organism>
<evidence type="ECO:0000313" key="2">
    <source>
        <dbReference type="EMBL" id="CAD9006079.1"/>
    </source>
</evidence>